<dbReference type="EMBL" id="CAJFCV020000005">
    <property type="protein sequence ID" value="CAG9121032.1"/>
    <property type="molecule type" value="Genomic_DNA"/>
</dbReference>
<reference evidence="4" key="2">
    <citation type="submission" date="2020-09" db="EMBL/GenBank/DDBJ databases">
        <authorList>
            <person name="Kikuchi T."/>
        </authorList>
    </citation>
    <scope>NUCLEOTIDE SEQUENCE</scope>
    <source>
        <strain evidence="4">Ka4C1</strain>
    </source>
</reference>
<evidence type="ECO:0000313" key="4">
    <source>
        <dbReference type="EMBL" id="CAD5230136.1"/>
    </source>
</evidence>
<comment type="subcellular location">
    <subcellularLocation>
        <location evidence="1">Nucleus</location>
    </subcellularLocation>
</comment>
<organism evidence="5 7">
    <name type="scientific">Bursaphelenchus xylophilus</name>
    <name type="common">Pinewood nematode worm</name>
    <name type="synonym">Aphelenchoides xylophilus</name>
    <dbReference type="NCBI Taxonomy" id="6326"/>
    <lineage>
        <taxon>Eukaryota</taxon>
        <taxon>Metazoa</taxon>
        <taxon>Ecdysozoa</taxon>
        <taxon>Nematoda</taxon>
        <taxon>Chromadorea</taxon>
        <taxon>Rhabditida</taxon>
        <taxon>Tylenchina</taxon>
        <taxon>Tylenchomorpha</taxon>
        <taxon>Aphelenchoidea</taxon>
        <taxon>Aphelenchoididae</taxon>
        <taxon>Bursaphelenchus</taxon>
    </lineage>
</organism>
<protein>
    <submittedName>
        <fullName evidence="4">(pine wood nematode) hypothetical protein</fullName>
    </submittedName>
    <submittedName>
        <fullName evidence="7">Alba domain-containing protein</fullName>
    </submittedName>
</protein>
<dbReference type="WBParaSite" id="BXY_0929500.1">
    <property type="protein sequence ID" value="BXY_0929500.1"/>
    <property type="gene ID" value="BXY_0929500"/>
</dbReference>
<keyword evidence="2" id="KW-0819">tRNA processing</keyword>
<keyword evidence="3" id="KW-0539">Nucleus</keyword>
<evidence type="ECO:0000256" key="3">
    <source>
        <dbReference type="ARBA" id="ARBA00023242"/>
    </source>
</evidence>
<dbReference type="InterPro" id="IPR036882">
    <property type="entry name" value="Alba-like_dom_sf"/>
</dbReference>
<dbReference type="GO" id="GO:0005655">
    <property type="term" value="C:nucleolar ribonuclease P complex"/>
    <property type="evidence" value="ECO:0007669"/>
    <property type="project" value="InterPro"/>
</dbReference>
<keyword evidence="6" id="KW-1185">Reference proteome</keyword>
<dbReference type="AlphaFoldDB" id="A0A1I7S8F2"/>
<dbReference type="GO" id="GO:0001682">
    <property type="term" value="P:tRNA 5'-leader removal"/>
    <property type="evidence" value="ECO:0007669"/>
    <property type="project" value="InterPro"/>
</dbReference>
<evidence type="ECO:0000256" key="1">
    <source>
        <dbReference type="ARBA" id="ARBA00004123"/>
    </source>
</evidence>
<dbReference type="Proteomes" id="UP000659654">
    <property type="component" value="Unassembled WGS sequence"/>
</dbReference>
<evidence type="ECO:0000256" key="2">
    <source>
        <dbReference type="ARBA" id="ARBA00022694"/>
    </source>
</evidence>
<dbReference type="GO" id="GO:0000172">
    <property type="term" value="C:ribonuclease MRP complex"/>
    <property type="evidence" value="ECO:0007669"/>
    <property type="project" value="InterPro"/>
</dbReference>
<dbReference type="OrthoDB" id="416729at2759"/>
<dbReference type="Proteomes" id="UP000095284">
    <property type="component" value="Unplaced"/>
</dbReference>
<dbReference type="GO" id="GO:0003676">
    <property type="term" value="F:nucleic acid binding"/>
    <property type="evidence" value="ECO:0007669"/>
    <property type="project" value="InterPro"/>
</dbReference>
<dbReference type="SUPFAM" id="SSF82704">
    <property type="entry name" value="AlbA-like"/>
    <property type="match status" value="1"/>
</dbReference>
<name>A0A1I7S8F2_BURXY</name>
<evidence type="ECO:0000313" key="6">
    <source>
        <dbReference type="Proteomes" id="UP000659654"/>
    </source>
</evidence>
<sequence length="130" mass="14665">MKQKPPKLTFEIEDNSRRVQSGRVKKISPPKAISKHDIYVNHHTPIMATFKKAEKLLNTSIDFVDLHGTAKSIPNTIRIANLLLEAMKGSVKADIRTGTVEVTDRDEEAKDQQDKHRAISLVNVRVSRVI</sequence>
<dbReference type="Pfam" id="PF12328">
    <property type="entry name" value="Rpp20"/>
    <property type="match status" value="1"/>
</dbReference>
<gene>
    <name evidence="4" type="ORF">BXYJ_LOCUS10836</name>
</gene>
<dbReference type="eggNOG" id="KOG3631">
    <property type="taxonomic scope" value="Eukaryota"/>
</dbReference>
<accession>A0A1I7S8F2</accession>
<dbReference type="InterPro" id="IPR014612">
    <property type="entry name" value="Pop7/Rpp20"/>
</dbReference>
<dbReference type="EMBL" id="CAJFDI010000005">
    <property type="protein sequence ID" value="CAD5230136.1"/>
    <property type="molecule type" value="Genomic_DNA"/>
</dbReference>
<evidence type="ECO:0000313" key="5">
    <source>
        <dbReference type="Proteomes" id="UP000095284"/>
    </source>
</evidence>
<proteinExistence type="predicted"/>
<dbReference type="Gene3D" id="3.30.110.20">
    <property type="entry name" value="Alba-like domain"/>
    <property type="match status" value="1"/>
</dbReference>
<dbReference type="Proteomes" id="UP000582659">
    <property type="component" value="Unassembled WGS sequence"/>
</dbReference>
<evidence type="ECO:0000313" key="7">
    <source>
        <dbReference type="WBParaSite" id="BXY_0929500.1"/>
    </source>
</evidence>
<reference evidence="7" key="1">
    <citation type="submission" date="2016-11" db="UniProtKB">
        <authorList>
            <consortium name="WormBaseParasite"/>
        </authorList>
    </citation>
    <scope>IDENTIFICATION</scope>
</reference>
<dbReference type="SMR" id="A0A1I7S8F2"/>